<dbReference type="Proteomes" id="UP000887116">
    <property type="component" value="Unassembled WGS sequence"/>
</dbReference>
<sequence>MVQGTQCSKDWSFERIRNKELVGIDHEKVLVEANTKESVKMPASITSHSNAFLLNSIINLANVASALTIDSPLQKRVLRSATLDL</sequence>
<evidence type="ECO:0000313" key="2">
    <source>
        <dbReference type="Proteomes" id="UP000887116"/>
    </source>
</evidence>
<reference evidence="1" key="1">
    <citation type="submission" date="2020-07" db="EMBL/GenBank/DDBJ databases">
        <title>Multicomponent nature underlies the extraordinary mechanical properties of spider dragline silk.</title>
        <authorList>
            <person name="Kono N."/>
            <person name="Nakamura H."/>
            <person name="Mori M."/>
            <person name="Yoshida Y."/>
            <person name="Ohtoshi R."/>
            <person name="Malay A.D."/>
            <person name="Moran D.A.P."/>
            <person name="Tomita M."/>
            <person name="Numata K."/>
            <person name="Arakawa K."/>
        </authorList>
    </citation>
    <scope>NUCLEOTIDE SEQUENCE</scope>
</reference>
<dbReference type="EMBL" id="BMAO01017820">
    <property type="protein sequence ID" value="GFR18674.1"/>
    <property type="molecule type" value="Genomic_DNA"/>
</dbReference>
<organism evidence="1 2">
    <name type="scientific">Trichonephila clavata</name>
    <name type="common">Joro spider</name>
    <name type="synonym">Nephila clavata</name>
    <dbReference type="NCBI Taxonomy" id="2740835"/>
    <lineage>
        <taxon>Eukaryota</taxon>
        <taxon>Metazoa</taxon>
        <taxon>Ecdysozoa</taxon>
        <taxon>Arthropoda</taxon>
        <taxon>Chelicerata</taxon>
        <taxon>Arachnida</taxon>
        <taxon>Araneae</taxon>
        <taxon>Araneomorphae</taxon>
        <taxon>Entelegynae</taxon>
        <taxon>Araneoidea</taxon>
        <taxon>Nephilidae</taxon>
        <taxon>Trichonephila</taxon>
    </lineage>
</organism>
<accession>A0A8X6H8F4</accession>
<name>A0A8X6H8F4_TRICU</name>
<keyword evidence="2" id="KW-1185">Reference proteome</keyword>
<dbReference type="AlphaFoldDB" id="A0A8X6H8F4"/>
<proteinExistence type="predicted"/>
<evidence type="ECO:0000313" key="1">
    <source>
        <dbReference type="EMBL" id="GFR18674.1"/>
    </source>
</evidence>
<gene>
    <name evidence="1" type="ORF">TNCT_180551</name>
</gene>
<comment type="caution">
    <text evidence="1">The sequence shown here is derived from an EMBL/GenBank/DDBJ whole genome shotgun (WGS) entry which is preliminary data.</text>
</comment>
<protein>
    <submittedName>
        <fullName evidence="1">Uncharacterized protein</fullName>
    </submittedName>
</protein>